<reference evidence="4" key="1">
    <citation type="submission" date="2013-09" db="EMBL/GenBank/DDBJ databases">
        <title>The Genome Sequence of Anopheles maculatus species B.</title>
        <authorList>
            <consortium name="The Broad Institute Genomics Platform"/>
            <person name="Neafsey D.E."/>
            <person name="Besansky N."/>
            <person name="Howell P."/>
            <person name="Walton C."/>
            <person name="Young S.K."/>
            <person name="Zeng Q."/>
            <person name="Gargeya S."/>
            <person name="Fitzgerald M."/>
            <person name="Haas B."/>
            <person name="Abouelleil A."/>
            <person name="Allen A.W."/>
            <person name="Alvarado L."/>
            <person name="Arachchi H.M."/>
            <person name="Berlin A.M."/>
            <person name="Chapman S.B."/>
            <person name="Gainer-Dewar J."/>
            <person name="Goldberg J."/>
            <person name="Griggs A."/>
            <person name="Gujja S."/>
            <person name="Hansen M."/>
            <person name="Howarth C."/>
            <person name="Imamovic A."/>
            <person name="Ireland A."/>
            <person name="Larimer J."/>
            <person name="McCowan C."/>
            <person name="Murphy C."/>
            <person name="Pearson M."/>
            <person name="Poon T.W."/>
            <person name="Priest M."/>
            <person name="Roberts A."/>
            <person name="Saif S."/>
            <person name="Shea T."/>
            <person name="Sisk P."/>
            <person name="Sykes S."/>
            <person name="Wortman J."/>
            <person name="Nusbaum C."/>
            <person name="Birren B."/>
        </authorList>
    </citation>
    <scope>NUCLEOTIDE SEQUENCE [LARGE SCALE GENOMIC DNA]</scope>
    <source>
        <strain evidence="4">maculatus3</strain>
    </source>
</reference>
<name>A0A182S8U7_9DIPT</name>
<keyword evidence="4" id="KW-1185">Reference proteome</keyword>
<feature type="region of interest" description="Disordered" evidence="1">
    <location>
        <begin position="1"/>
        <end position="34"/>
    </location>
</feature>
<feature type="transmembrane region" description="Helical" evidence="2">
    <location>
        <begin position="164"/>
        <end position="181"/>
    </location>
</feature>
<feature type="transmembrane region" description="Helical" evidence="2">
    <location>
        <begin position="188"/>
        <end position="205"/>
    </location>
</feature>
<evidence type="ECO:0000256" key="2">
    <source>
        <dbReference type="SAM" id="Phobius"/>
    </source>
</evidence>
<evidence type="ECO:0000256" key="1">
    <source>
        <dbReference type="SAM" id="MobiDB-lite"/>
    </source>
</evidence>
<sequence>RHRHDSKWIKPGALDRWGQQQQQQQRLRTQPTDGSCDVQTELVQCDCPPPPPEPEPIPCSVDISEDQRLALIFYRKLIKTLFARDTLEVDAAGEEDYHTADLQLKISTRQLDKLLDDSCTAREINLIVSAVLEKSANARRSSLRRENQCERLYNFLMQCFESNILHNLLPVVLLIAICYLVRIIARIVRMNSFIVLLLLIFSINFCNKWKECNEELAKKSLQNLEEKLPRSTMMSHVFGIGSRTEDSVLPVCDPLHVLLQSTASLQAVYFKSILKELLDAFKESTQNAGWFQTFTIGLLMLGFSYVVLSSLLTVGISSGFKMVGTVISTGLTSSGNRQAIDNTTQQQQQQQLPAVNLNIHIGDGISRTVQLNELLRQDSQRIEVVSEEPTAVQAIGESPEEKDTTKVVDVPAVTTTSEKVVELNDTTVANNQTNEED</sequence>
<dbReference type="VEuPathDB" id="VectorBase:AMAM001985"/>
<keyword evidence="2" id="KW-0472">Membrane</keyword>
<protein>
    <recommendedName>
        <fullName evidence="5">Chloride channel CLIC-like protein 1</fullName>
    </recommendedName>
</protein>
<evidence type="ECO:0000313" key="4">
    <source>
        <dbReference type="Proteomes" id="UP000075901"/>
    </source>
</evidence>
<evidence type="ECO:0008006" key="5">
    <source>
        <dbReference type="Google" id="ProtNLM"/>
    </source>
</evidence>
<proteinExistence type="predicted"/>
<dbReference type="EnsemblMetazoa" id="AMAM001985-RA">
    <property type="protein sequence ID" value="AMAM001985-PA"/>
    <property type="gene ID" value="AMAM001985"/>
</dbReference>
<keyword evidence="2" id="KW-1133">Transmembrane helix</keyword>
<organism evidence="3 4">
    <name type="scientific">Anopheles maculatus</name>
    <dbReference type="NCBI Taxonomy" id="74869"/>
    <lineage>
        <taxon>Eukaryota</taxon>
        <taxon>Metazoa</taxon>
        <taxon>Ecdysozoa</taxon>
        <taxon>Arthropoda</taxon>
        <taxon>Hexapoda</taxon>
        <taxon>Insecta</taxon>
        <taxon>Pterygota</taxon>
        <taxon>Neoptera</taxon>
        <taxon>Endopterygota</taxon>
        <taxon>Diptera</taxon>
        <taxon>Nematocera</taxon>
        <taxon>Culicoidea</taxon>
        <taxon>Culicidae</taxon>
        <taxon>Anophelinae</taxon>
        <taxon>Anopheles</taxon>
        <taxon>Anopheles maculatus group</taxon>
    </lineage>
</organism>
<reference evidence="3" key="2">
    <citation type="submission" date="2020-05" db="UniProtKB">
        <authorList>
            <consortium name="EnsemblMetazoa"/>
        </authorList>
    </citation>
    <scope>IDENTIFICATION</scope>
    <source>
        <strain evidence="3">maculatus3</strain>
    </source>
</reference>
<evidence type="ECO:0000313" key="3">
    <source>
        <dbReference type="EnsemblMetazoa" id="AMAM001985-PA"/>
    </source>
</evidence>
<dbReference type="Proteomes" id="UP000075901">
    <property type="component" value="Unassembled WGS sequence"/>
</dbReference>
<accession>A0A182S8U7</accession>
<keyword evidence="2" id="KW-0812">Transmembrane</keyword>
<feature type="transmembrane region" description="Helical" evidence="2">
    <location>
        <begin position="290"/>
        <end position="312"/>
    </location>
</feature>
<dbReference type="AlphaFoldDB" id="A0A182S8U7"/>